<feature type="region of interest" description="Disordered" evidence="5">
    <location>
        <begin position="433"/>
        <end position="493"/>
    </location>
</feature>
<dbReference type="FunFam" id="3.40.50.300:FF:001039">
    <property type="entry name" value="ATP-dependent RNA helicase DDX60"/>
    <property type="match status" value="1"/>
</dbReference>
<dbReference type="GO" id="GO:0003676">
    <property type="term" value="F:nucleic acid binding"/>
    <property type="evidence" value="ECO:0007669"/>
    <property type="project" value="InterPro"/>
</dbReference>
<dbReference type="Proteomes" id="UP000777438">
    <property type="component" value="Unassembled WGS sequence"/>
</dbReference>
<dbReference type="GO" id="GO:0005737">
    <property type="term" value="C:cytoplasm"/>
    <property type="evidence" value="ECO:0007669"/>
    <property type="project" value="TreeGrafter"/>
</dbReference>
<feature type="compositionally biased region" description="Polar residues" evidence="5">
    <location>
        <begin position="1526"/>
        <end position="1538"/>
    </location>
</feature>
<dbReference type="SUPFAM" id="SSF52540">
    <property type="entry name" value="P-loop containing nucleoside triphosphate hydrolases"/>
    <property type="match status" value="1"/>
</dbReference>
<dbReference type="InterPro" id="IPR011545">
    <property type="entry name" value="DEAD/DEAH_box_helicase_dom"/>
</dbReference>
<proteinExistence type="predicted"/>
<keyword evidence="8" id="KW-1185">Reference proteome</keyword>
<dbReference type="PANTHER" id="PTHR44533:SF4">
    <property type="entry name" value="DEAD_H RNA HELICASE, PUTATIVE-RELATED"/>
    <property type="match status" value="1"/>
</dbReference>
<name>A0A9P9AW07_9HYPO</name>
<keyword evidence="3" id="KW-0347">Helicase</keyword>
<dbReference type="Pfam" id="PF00270">
    <property type="entry name" value="DEAD"/>
    <property type="match status" value="1"/>
</dbReference>
<dbReference type="InterPro" id="IPR059032">
    <property type="entry name" value="WHD_DDX60"/>
</dbReference>
<feature type="compositionally biased region" description="Acidic residues" evidence="5">
    <location>
        <begin position="1508"/>
        <end position="1520"/>
    </location>
</feature>
<dbReference type="SMART" id="SM00487">
    <property type="entry name" value="DEXDc"/>
    <property type="match status" value="1"/>
</dbReference>
<dbReference type="OrthoDB" id="2320933at2759"/>
<dbReference type="EMBL" id="JAGPYM010000001">
    <property type="protein sequence ID" value="KAH6899942.1"/>
    <property type="molecule type" value="Genomic_DNA"/>
</dbReference>
<evidence type="ECO:0000256" key="1">
    <source>
        <dbReference type="ARBA" id="ARBA00022741"/>
    </source>
</evidence>
<dbReference type="Gene3D" id="3.40.50.300">
    <property type="entry name" value="P-loop containing nucleotide triphosphate hydrolases"/>
    <property type="match status" value="2"/>
</dbReference>
<feature type="domain" description="Helicase ATP-binding" evidence="6">
    <location>
        <begin position="618"/>
        <end position="792"/>
    </location>
</feature>
<organism evidence="7 8">
    <name type="scientific">Thelonectria olida</name>
    <dbReference type="NCBI Taxonomy" id="1576542"/>
    <lineage>
        <taxon>Eukaryota</taxon>
        <taxon>Fungi</taxon>
        <taxon>Dikarya</taxon>
        <taxon>Ascomycota</taxon>
        <taxon>Pezizomycotina</taxon>
        <taxon>Sordariomycetes</taxon>
        <taxon>Hypocreomycetidae</taxon>
        <taxon>Hypocreales</taxon>
        <taxon>Nectriaceae</taxon>
        <taxon>Thelonectria</taxon>
    </lineage>
</organism>
<evidence type="ECO:0000256" key="2">
    <source>
        <dbReference type="ARBA" id="ARBA00022801"/>
    </source>
</evidence>
<dbReference type="InterPro" id="IPR001650">
    <property type="entry name" value="Helicase_C-like"/>
</dbReference>
<dbReference type="SMART" id="SM00490">
    <property type="entry name" value="HELICc"/>
    <property type="match status" value="1"/>
</dbReference>
<protein>
    <recommendedName>
        <fullName evidence="6">Helicase ATP-binding domain-containing protein</fullName>
    </recommendedName>
</protein>
<dbReference type="GO" id="GO:0005524">
    <property type="term" value="F:ATP binding"/>
    <property type="evidence" value="ECO:0007669"/>
    <property type="project" value="UniProtKB-KW"/>
</dbReference>
<dbReference type="InterPro" id="IPR052431">
    <property type="entry name" value="SKI2_subfamily_helicases"/>
</dbReference>
<feature type="region of interest" description="Disordered" evidence="5">
    <location>
        <begin position="1021"/>
        <end position="1043"/>
    </location>
</feature>
<keyword evidence="4" id="KW-0067">ATP-binding</keyword>
<sequence>MALKQNQAEELLAWYSTRRTIEIDIVGDFAGDELFAIHGESLIRHCLAQSKVDFTDGFQLLHAVYAVEKFLSDLRMRGCRFDIFFLRNMAHVCAPHGTSSTNGYKYRLARTIILQHLARADISSNIREFDSFEGDEFEEYLSGRTCHFVLCHEGEGDGGPGVVELRSLIWKLFNMGRQVAIINFTTWKISKPATKLTTAEWAAVAFCRSYLKHGRVAKHHRARLERVHALLLHTAALRVCSIQDRACESRKCSVLDRVFLQKFSEASQALIERWSGEEGTVWDLFDLVDGRVFSFMLEHVRRKEPISEAVVSQARRLWQEVLAADIPPPVTKSSLLSQLHTYQPSQSRSAGETPGILSFSHPAFNHFLKDVDAPKAQETTDPVAGLIYQDLKHWHVNKPIATSRNPEKPSSWAMKRHQRLMTSVTRYAESLQNLGGRTLERETITVSSHAPENPTKKGERASAAGGSQKKSKKQTNKKGGTENALKSAREIQERKARAKQEEVARFWAQTCVEYQKDRSLVGQYLKAEKFMCDRSKTDRLFLEPEIRLYFCHVLSKIWAKTREGVDQTSPKVKLSPKLVEDSRLLQLQHGGPYMERRFDSQPDPRVSFDPDAWQRKVLDSIDASESLLVVAPTSAGKTFISFYAMKKVLEESDDAVLVYVAPTKALVNQIAAEIEARFSKSYHGKGGKSVWGIHTRDYRINNPTGCQILVTVPHILQIMLLAPTNANKPNAWSHRVKRIIFDEVHCIGQAEDGVVWEQLLLLAPCPIIALSATVGNPLEFLDWLQMSQSRKKVKVNMVVHGFIYHPPSDAFTFTELIKAPRLPVPGLDEGNAISPNFKFVHPVRALEDRNREALDDVNLEARDCLSLWEKMKQVLPPRFQTDLAKLDPTRWLPEMVSKSDVVEWEKILKVVLRKAMETSGPSLKAVQASLDPRQFDDETIQTKATGIRKRFNHVDNLFPLVCELHSQDALPALVFNYDRQECERAVNAIRERLEVREQEWKDSSAKWSKKLSDFSLWQKGKGSVRQAEPQVRSKDKSGDDAKTSRLEMYQEAASAEISLWESFDPAAPLPQFSFADSTKMQRAEFEETIRGLQDRIPPSLIKALERGLGVHHAGMNRRYRQVGYLRVVVATGTLALGINMPCKTVVFSGDSIYLTSQNYRQASGRAGRRGFDLLGNVVFNGISETRVHNIMSCRLPDLKGQFPISTTLILRLFNLLHGTNNSEYAMNAVQALMSQTRLYLGGPDAEMAVKHHLRFSIEYLRRQDLISAEGAPINFTGMVTHLYFTENAAFAFHSLLRRGYFHKLCEDIDTSPERILLEIMLPDHTLPFTGTTLRSSETSHGGQFGCAPTTIRSPFVALSGLGDDFKSIQELCSTVRGGVFLEESAIPFIPIWPHDTDSELNAYLLDFYKHGSMADLEKNNRIRRGDVWFHLKDFSLVLKTIVTSLQSLVGIEGDLDADLGDEGDDDDDDDEAGWEQTDGSQEILNEEAPCSAHKVTNAAKKKTAEVVDNWDDDSDEDLSSAEEQTTDATKGPSCTSSDTGERGGLMNVLKAFVLLQDTFESKFKREWA</sequence>
<gene>
    <name evidence="7" type="ORF">B0T10DRAFT_570328</name>
</gene>
<feature type="compositionally biased region" description="Basic and acidic residues" evidence="5">
    <location>
        <begin position="1031"/>
        <end position="1043"/>
    </location>
</feature>
<evidence type="ECO:0000256" key="5">
    <source>
        <dbReference type="SAM" id="MobiDB-lite"/>
    </source>
</evidence>
<evidence type="ECO:0000256" key="3">
    <source>
        <dbReference type="ARBA" id="ARBA00022806"/>
    </source>
</evidence>
<feature type="region of interest" description="Disordered" evidence="5">
    <location>
        <begin position="1456"/>
        <end position="1475"/>
    </location>
</feature>
<evidence type="ECO:0000256" key="4">
    <source>
        <dbReference type="ARBA" id="ARBA00022840"/>
    </source>
</evidence>
<dbReference type="GO" id="GO:0004386">
    <property type="term" value="F:helicase activity"/>
    <property type="evidence" value="ECO:0007669"/>
    <property type="project" value="UniProtKB-KW"/>
</dbReference>
<evidence type="ECO:0000259" key="6">
    <source>
        <dbReference type="PROSITE" id="PS51192"/>
    </source>
</evidence>
<feature type="compositionally biased region" description="Acidic residues" evidence="5">
    <location>
        <begin position="1456"/>
        <end position="1473"/>
    </location>
</feature>
<dbReference type="GO" id="GO:0016787">
    <property type="term" value="F:hydrolase activity"/>
    <property type="evidence" value="ECO:0007669"/>
    <property type="project" value="UniProtKB-KW"/>
</dbReference>
<accession>A0A9P9AW07</accession>
<reference evidence="7 8" key="1">
    <citation type="journal article" date="2021" name="Nat. Commun.">
        <title>Genetic determinants of endophytism in the Arabidopsis root mycobiome.</title>
        <authorList>
            <person name="Mesny F."/>
            <person name="Miyauchi S."/>
            <person name="Thiergart T."/>
            <person name="Pickel B."/>
            <person name="Atanasova L."/>
            <person name="Karlsson M."/>
            <person name="Huettel B."/>
            <person name="Barry K.W."/>
            <person name="Haridas S."/>
            <person name="Chen C."/>
            <person name="Bauer D."/>
            <person name="Andreopoulos W."/>
            <person name="Pangilinan J."/>
            <person name="LaButti K."/>
            <person name="Riley R."/>
            <person name="Lipzen A."/>
            <person name="Clum A."/>
            <person name="Drula E."/>
            <person name="Henrissat B."/>
            <person name="Kohler A."/>
            <person name="Grigoriev I.V."/>
            <person name="Martin F.M."/>
            <person name="Hacquard S."/>
        </authorList>
    </citation>
    <scope>NUCLEOTIDE SEQUENCE [LARGE SCALE GENOMIC DNA]</scope>
    <source>
        <strain evidence="7 8">MPI-CAGE-CH-0241</strain>
    </source>
</reference>
<evidence type="ECO:0000313" key="8">
    <source>
        <dbReference type="Proteomes" id="UP000777438"/>
    </source>
</evidence>
<dbReference type="PROSITE" id="PS51192">
    <property type="entry name" value="HELICASE_ATP_BIND_1"/>
    <property type="match status" value="1"/>
</dbReference>
<dbReference type="InterPro" id="IPR027417">
    <property type="entry name" value="P-loop_NTPase"/>
</dbReference>
<dbReference type="Pfam" id="PF26076">
    <property type="entry name" value="WHD_DDX60"/>
    <property type="match status" value="1"/>
</dbReference>
<evidence type="ECO:0000313" key="7">
    <source>
        <dbReference type="EMBL" id="KAH6899942.1"/>
    </source>
</evidence>
<dbReference type="InterPro" id="IPR055124">
    <property type="entry name" value="PIN-like_DDX60"/>
</dbReference>
<dbReference type="InterPro" id="IPR014001">
    <property type="entry name" value="Helicase_ATP-bd"/>
</dbReference>
<dbReference type="PANTHER" id="PTHR44533">
    <property type="entry name" value="DEAD/H RNA HELICASE, PUTATIVE-RELATED"/>
    <property type="match status" value="1"/>
</dbReference>
<keyword evidence="2" id="KW-0378">Hydrolase</keyword>
<comment type="caution">
    <text evidence="7">The sequence shown here is derived from an EMBL/GenBank/DDBJ whole genome shotgun (WGS) entry which is preliminary data.</text>
</comment>
<feature type="region of interest" description="Disordered" evidence="5">
    <location>
        <begin position="1480"/>
        <end position="1542"/>
    </location>
</feature>
<keyword evidence="1" id="KW-0547">Nucleotide-binding</keyword>
<dbReference type="Pfam" id="PF23002">
    <property type="entry name" value="PIN-like_DDX60"/>
    <property type="match status" value="1"/>
</dbReference>
<dbReference type="CDD" id="cd18025">
    <property type="entry name" value="DEXHc_DDX60"/>
    <property type="match status" value="1"/>
</dbReference>